<dbReference type="InterPro" id="IPR003646">
    <property type="entry name" value="SH3-like_bac-type"/>
</dbReference>
<feature type="domain" description="SH3b" evidence="2">
    <location>
        <begin position="838"/>
        <end position="899"/>
    </location>
</feature>
<feature type="chain" id="PRO_5047022615" evidence="1">
    <location>
        <begin position="40"/>
        <end position="899"/>
    </location>
</feature>
<protein>
    <submittedName>
        <fullName evidence="3">SH3 domain-containing protein</fullName>
    </submittedName>
</protein>
<keyword evidence="4" id="KW-1185">Reference proteome</keyword>
<name>A0ABU3GIM9_9MICO</name>
<comment type="caution">
    <text evidence="3">The sequence shown here is derived from an EMBL/GenBank/DDBJ whole genome shotgun (WGS) entry which is preliminary data.</text>
</comment>
<feature type="domain" description="SH3b" evidence="2">
    <location>
        <begin position="379"/>
        <end position="444"/>
    </location>
</feature>
<reference evidence="3 4" key="1">
    <citation type="submission" date="2023-08" db="EMBL/GenBank/DDBJ databases">
        <title>Microbacterium aquilitoris sp. nov. and Microbacterium gwkjibeachense sp. nov., isolated from beach.</title>
        <authorList>
            <person name="Lee S.D."/>
            <person name="Yang H."/>
            <person name="Kim I."/>
        </authorList>
    </citation>
    <scope>NUCLEOTIDE SEQUENCE [LARGE SCALE GENOMIC DNA]</scope>
    <source>
        <strain evidence="3 4">KSW-18</strain>
    </source>
</reference>
<keyword evidence="1" id="KW-0732">Signal</keyword>
<dbReference type="Proteomes" id="UP001262835">
    <property type="component" value="Unassembled WGS sequence"/>
</dbReference>
<dbReference type="InterPro" id="IPR052354">
    <property type="entry name" value="Cell_Wall_Dynamics_Protein"/>
</dbReference>
<dbReference type="SMART" id="SM00287">
    <property type="entry name" value="SH3b"/>
    <property type="match status" value="8"/>
</dbReference>
<gene>
    <name evidence="3" type="ORF">Q9S78_07690</name>
</gene>
<feature type="signal peptide" evidence="1">
    <location>
        <begin position="1"/>
        <end position="39"/>
    </location>
</feature>
<evidence type="ECO:0000259" key="2">
    <source>
        <dbReference type="PROSITE" id="PS51781"/>
    </source>
</evidence>
<organism evidence="3 4">
    <name type="scientific">Microbacterium aquilitoris</name>
    <dbReference type="NCBI Taxonomy" id="3067307"/>
    <lineage>
        <taxon>Bacteria</taxon>
        <taxon>Bacillati</taxon>
        <taxon>Actinomycetota</taxon>
        <taxon>Actinomycetes</taxon>
        <taxon>Micrococcales</taxon>
        <taxon>Microbacteriaceae</taxon>
        <taxon>Microbacterium</taxon>
    </lineage>
</organism>
<accession>A0ABU3GIM9</accession>
<proteinExistence type="predicted"/>
<sequence length="899" mass="93156">MRLTSSVPRHPLRRMAMVLAAVLSLSVLMAVVPTTAAQAADPRLPSSITDGGFIISDAEFFNGGSMTAAQAQSFLEKRVPSCKATSGPTCLRNFTADLQSKSKDAYCNAVAAKKKVRASEIIATIGKACNISPKVILVMLQKEQGLVTSTKPTEWSYRAAMGMNCPDTAPCSAASAGFVNQVYLGARQQQVYAKNPGSYSYRKGQVNSIKWHPNSACGSSKVLIKNQATANLYIYTPYRPNMAALAAGYAQGDSCSSYGNRNFYNYYVQWFAPEVSKNPGGAAALVKACTAPAAADVLPASGPATVTTATTGRTAPVSGCTTGATSLKASSKVTLTGTYGSWARVTSGSTSLWVAKSALSTPAPAGGACAVPAESSVTKATGTITVVTDSLNARKAPSTQCQTGVRAITRGQTYQRTGVYGVWWRIQVSGATYWSHSDYMTVKNDAPPASTMYLATTTNMTPSVSSTVIQATLRKGTTVKALTVSGDRTQITVDGMTGWVYSSKLSVGNPGGTSGQDRQSIAATPLRATASASGKVLTTLKAGTKVTVYDTFGAWRAVTAGTTKGWMRDSELGAVTPVVTTKYLSAPDNVASTATSTVIVATLRKGAAVKASSVSGNRTQVTVDGITGWVTSSKLVAKNPGAAAGQSKQSIAATPLRATASASGKVLTTLKAGTKVTVYDAYGQWRAVTAGTTKGWMRDSELGAIAPAAKTMYLATTTNMTPSVSSATIQATLRKGTTVKALSVSGDRSKITVDGLTGWVFTSKLSAKDPGAVSGQSKQSIAATPLRATASASGKVLTTLKAGTKVTVSDTFGAWRAVTAGTTKGWMRDSELKAVSSTPAAVVKTTTAALNFRATPSASGTKISVIPKGTKLTVTGTSGVWRKVTYQGRTGWVSGDFLR</sequence>
<dbReference type="RefSeq" id="WP_311869906.1">
    <property type="nucleotide sequence ID" value="NZ_JAUZVT010000002.1"/>
</dbReference>
<evidence type="ECO:0000256" key="1">
    <source>
        <dbReference type="SAM" id="SignalP"/>
    </source>
</evidence>
<dbReference type="PANTHER" id="PTHR34408:SF1">
    <property type="entry name" value="GLYCOSYL HYDROLASE FAMILY 19 DOMAIN-CONTAINING PROTEIN HI_1415"/>
    <property type="match status" value="1"/>
</dbReference>
<evidence type="ECO:0000313" key="3">
    <source>
        <dbReference type="EMBL" id="MDT3330550.1"/>
    </source>
</evidence>
<dbReference type="Pfam" id="PF08239">
    <property type="entry name" value="SH3_3"/>
    <property type="match status" value="4"/>
</dbReference>
<dbReference type="Gene3D" id="2.30.30.40">
    <property type="entry name" value="SH3 Domains"/>
    <property type="match status" value="7"/>
</dbReference>
<evidence type="ECO:0000313" key="4">
    <source>
        <dbReference type="Proteomes" id="UP001262835"/>
    </source>
</evidence>
<dbReference type="PANTHER" id="PTHR34408">
    <property type="entry name" value="FAMILY PROTEIN, PUTATIVE-RELATED"/>
    <property type="match status" value="1"/>
</dbReference>
<dbReference type="EMBL" id="JAUZVT010000002">
    <property type="protein sequence ID" value="MDT3330550.1"/>
    <property type="molecule type" value="Genomic_DNA"/>
</dbReference>
<dbReference type="PROSITE" id="PS51781">
    <property type="entry name" value="SH3B"/>
    <property type="match status" value="2"/>
</dbReference>